<comment type="catalytic activity">
    <reaction evidence="1">
        <text>ATP + protein L-histidine = ADP + protein N-phospho-L-histidine.</text>
        <dbReference type="EC" id="2.7.13.3"/>
    </reaction>
</comment>
<dbReference type="PANTHER" id="PTHR43065">
    <property type="entry name" value="SENSOR HISTIDINE KINASE"/>
    <property type="match status" value="1"/>
</dbReference>
<feature type="domain" description="PAC" evidence="11">
    <location>
        <begin position="1"/>
        <end position="30"/>
    </location>
</feature>
<evidence type="ECO:0000259" key="10">
    <source>
        <dbReference type="PROSITE" id="PS50109"/>
    </source>
</evidence>
<dbReference type="AlphaFoldDB" id="A0A135L7U1"/>
<comment type="caution">
    <text evidence="12">The sequence shown here is derived from an EMBL/GenBank/DDBJ whole genome shotgun (WGS) entry which is preliminary data.</text>
</comment>
<evidence type="ECO:0000256" key="3">
    <source>
        <dbReference type="ARBA" id="ARBA00022553"/>
    </source>
</evidence>
<dbReference type="GO" id="GO:0000155">
    <property type="term" value="F:phosphorelay sensor kinase activity"/>
    <property type="evidence" value="ECO:0007669"/>
    <property type="project" value="InterPro"/>
</dbReference>
<dbReference type="InterPro" id="IPR036097">
    <property type="entry name" value="HisK_dim/P_sf"/>
</dbReference>
<evidence type="ECO:0000256" key="7">
    <source>
        <dbReference type="ARBA" id="ARBA00022840"/>
    </source>
</evidence>
<accession>A0A135L7U1</accession>
<dbReference type="EMBL" id="LSKU01000001">
    <property type="protein sequence ID" value="KXG45039.1"/>
    <property type="molecule type" value="Genomic_DNA"/>
</dbReference>
<dbReference type="SUPFAM" id="SSF47384">
    <property type="entry name" value="Homodimeric domain of signal transducing histidine kinase"/>
    <property type="match status" value="1"/>
</dbReference>
<dbReference type="SUPFAM" id="SSF55874">
    <property type="entry name" value="ATPase domain of HSP90 chaperone/DNA topoisomerase II/histidine kinase"/>
    <property type="match status" value="1"/>
</dbReference>
<feature type="coiled-coil region" evidence="9">
    <location>
        <begin position="83"/>
        <end position="110"/>
    </location>
</feature>
<dbReference type="InterPro" id="IPR003594">
    <property type="entry name" value="HATPase_dom"/>
</dbReference>
<dbReference type="Gene3D" id="3.30.565.10">
    <property type="entry name" value="Histidine kinase-like ATPase, C-terminal domain"/>
    <property type="match status" value="1"/>
</dbReference>
<gene>
    <name evidence="12" type="ORF">U473_07410</name>
</gene>
<feature type="domain" description="Histidine kinase" evidence="10">
    <location>
        <begin position="64"/>
        <end position="320"/>
    </location>
</feature>
<dbReference type="PROSITE" id="PS50113">
    <property type="entry name" value="PAC"/>
    <property type="match status" value="1"/>
</dbReference>
<dbReference type="CDD" id="cd00082">
    <property type="entry name" value="HisKA"/>
    <property type="match status" value="1"/>
</dbReference>
<evidence type="ECO:0000256" key="4">
    <source>
        <dbReference type="ARBA" id="ARBA00022679"/>
    </source>
</evidence>
<evidence type="ECO:0000313" key="13">
    <source>
        <dbReference type="Proteomes" id="UP000070352"/>
    </source>
</evidence>
<keyword evidence="6" id="KW-0418">Kinase</keyword>
<organism evidence="12 13">
    <name type="scientific">Tepidibacillus decaturensis</name>
    <dbReference type="NCBI Taxonomy" id="1413211"/>
    <lineage>
        <taxon>Bacteria</taxon>
        <taxon>Bacillati</taxon>
        <taxon>Bacillota</taxon>
        <taxon>Bacilli</taxon>
        <taxon>Bacillales</taxon>
        <taxon>Bacillaceae</taxon>
        <taxon>Tepidibacillus</taxon>
    </lineage>
</organism>
<evidence type="ECO:0000256" key="8">
    <source>
        <dbReference type="ARBA" id="ARBA00023012"/>
    </source>
</evidence>
<evidence type="ECO:0000256" key="1">
    <source>
        <dbReference type="ARBA" id="ARBA00000085"/>
    </source>
</evidence>
<sequence>MKDENGTIKYFISVREDITEKKILYKKIEEQNIVLQKTIRKLNDAQSQLIQKEKMAGIGQLAAGIAHEINNPLGFITSNYHTFKKYTLKIEELLQKYKDALLNFSELSTEKKEKILDDIIEYEKNNKIAFVMEDLFELLNDTNEGLERIKMIVNALRAFSSIDQLNEFSPYDLNEGIKTALIIAKSKITYDTNINEELTDIPNIIAIGAEINQVILNLILNAAYAIEMKQDSNEGMITIRTYQKEEYVYCEIEDNGIGIKEELINRIYEPFFTTKPVGTGTGLGLSISYDIVVNKHQGEISVESKEGIGSKFVVKLPIKGRVSILN</sequence>
<evidence type="ECO:0000256" key="6">
    <source>
        <dbReference type="ARBA" id="ARBA00022777"/>
    </source>
</evidence>
<dbReference type="PANTHER" id="PTHR43065:SF50">
    <property type="entry name" value="HISTIDINE KINASE"/>
    <property type="match status" value="1"/>
</dbReference>
<evidence type="ECO:0000259" key="11">
    <source>
        <dbReference type="PROSITE" id="PS50113"/>
    </source>
</evidence>
<feature type="coiled-coil region" evidence="9">
    <location>
        <begin position="25"/>
        <end position="55"/>
    </location>
</feature>
<dbReference type="Gene3D" id="1.10.287.130">
    <property type="match status" value="1"/>
</dbReference>
<dbReference type="GO" id="GO:0005524">
    <property type="term" value="F:ATP binding"/>
    <property type="evidence" value="ECO:0007669"/>
    <property type="project" value="UniProtKB-KW"/>
</dbReference>
<keyword evidence="7" id="KW-0067">ATP-binding</keyword>
<dbReference type="SMART" id="SM00387">
    <property type="entry name" value="HATPase_c"/>
    <property type="match status" value="1"/>
</dbReference>
<evidence type="ECO:0000256" key="5">
    <source>
        <dbReference type="ARBA" id="ARBA00022741"/>
    </source>
</evidence>
<dbReference type="PROSITE" id="PS50109">
    <property type="entry name" value="HIS_KIN"/>
    <property type="match status" value="1"/>
</dbReference>
<keyword evidence="5" id="KW-0547">Nucleotide-binding</keyword>
<keyword evidence="4" id="KW-0808">Transferase</keyword>
<evidence type="ECO:0000256" key="9">
    <source>
        <dbReference type="SAM" id="Coils"/>
    </source>
</evidence>
<keyword evidence="8" id="KW-0902">Two-component regulatory system</keyword>
<evidence type="ECO:0000256" key="2">
    <source>
        <dbReference type="ARBA" id="ARBA00012438"/>
    </source>
</evidence>
<dbReference type="InterPro" id="IPR036890">
    <property type="entry name" value="HATPase_C_sf"/>
</dbReference>
<dbReference type="STRING" id="1413211.U473_07410"/>
<dbReference type="EC" id="2.7.13.3" evidence="2"/>
<proteinExistence type="predicted"/>
<dbReference type="PRINTS" id="PR00344">
    <property type="entry name" value="BCTRLSENSOR"/>
</dbReference>
<reference evidence="12 13" key="1">
    <citation type="submission" date="2016-02" db="EMBL/GenBank/DDBJ databases">
        <title>Draft Genome for Tepidibacillus decaturensis nov. sp. Strain Z9, an Anaerobic, Moderately Thermophilic and Heterotrophic Bacterium from Deep Subsurface of the Illinois Basin, USA.</title>
        <authorList>
            <person name="Dong Y."/>
            <person name="Chang J.Y."/>
            <person name="Sanford R."/>
            <person name="Fouke B.W."/>
        </authorList>
    </citation>
    <scope>NUCLEOTIDE SEQUENCE [LARGE SCALE GENOMIC DNA]</scope>
    <source>
        <strain evidence="12 13">Z9</strain>
    </source>
</reference>
<evidence type="ECO:0000313" key="12">
    <source>
        <dbReference type="EMBL" id="KXG45039.1"/>
    </source>
</evidence>
<dbReference type="InterPro" id="IPR005467">
    <property type="entry name" value="His_kinase_dom"/>
</dbReference>
<keyword evidence="13" id="KW-1185">Reference proteome</keyword>
<name>A0A135L7U1_9BACI</name>
<keyword evidence="9" id="KW-0175">Coiled coil</keyword>
<dbReference type="InterPro" id="IPR003661">
    <property type="entry name" value="HisK_dim/P_dom"/>
</dbReference>
<keyword evidence="3" id="KW-0597">Phosphoprotein</keyword>
<dbReference type="InterPro" id="IPR004358">
    <property type="entry name" value="Sig_transdc_His_kin-like_C"/>
</dbReference>
<dbReference type="Proteomes" id="UP000070352">
    <property type="component" value="Unassembled WGS sequence"/>
</dbReference>
<protein>
    <recommendedName>
        <fullName evidence="2">histidine kinase</fullName>
        <ecNumber evidence="2">2.7.13.3</ecNumber>
    </recommendedName>
</protein>
<dbReference type="InterPro" id="IPR000700">
    <property type="entry name" value="PAS-assoc_C"/>
</dbReference>
<dbReference type="Pfam" id="PF02518">
    <property type="entry name" value="HATPase_c"/>
    <property type="match status" value="1"/>
</dbReference>